<dbReference type="Proteomes" id="UP000265020">
    <property type="component" value="Unassembled WGS sequence"/>
</dbReference>
<dbReference type="InterPro" id="IPR050111">
    <property type="entry name" value="C-type_lectin/snaclec_domain"/>
</dbReference>
<evidence type="ECO:0000259" key="1">
    <source>
        <dbReference type="PROSITE" id="PS50041"/>
    </source>
</evidence>
<dbReference type="PROSITE" id="PS50041">
    <property type="entry name" value="C_TYPE_LECTIN_2"/>
    <property type="match status" value="1"/>
</dbReference>
<protein>
    <recommendedName>
        <fullName evidence="1">C-type lectin domain-containing protein</fullName>
    </recommendedName>
</protein>
<dbReference type="SMART" id="SM00034">
    <property type="entry name" value="CLECT"/>
    <property type="match status" value="1"/>
</dbReference>
<dbReference type="AlphaFoldDB" id="A0A3Q2E5U1"/>
<dbReference type="Ensembl" id="ENSCVAT00000018883.1">
    <property type="protein sequence ID" value="ENSCVAP00000027633.1"/>
    <property type="gene ID" value="ENSCVAG00000014118.1"/>
</dbReference>
<feature type="domain" description="C-type lectin" evidence="1">
    <location>
        <begin position="37"/>
        <end position="131"/>
    </location>
</feature>
<dbReference type="PANTHER" id="PTHR22803">
    <property type="entry name" value="MANNOSE, PHOSPHOLIPASE, LECTIN RECEPTOR RELATED"/>
    <property type="match status" value="1"/>
</dbReference>
<dbReference type="PRINTS" id="PR01504">
    <property type="entry name" value="PNCREATITSAP"/>
</dbReference>
<organism evidence="2 3">
    <name type="scientific">Cyprinodon variegatus</name>
    <name type="common">Sheepshead minnow</name>
    <dbReference type="NCBI Taxonomy" id="28743"/>
    <lineage>
        <taxon>Eukaryota</taxon>
        <taxon>Metazoa</taxon>
        <taxon>Chordata</taxon>
        <taxon>Craniata</taxon>
        <taxon>Vertebrata</taxon>
        <taxon>Euteleostomi</taxon>
        <taxon>Actinopterygii</taxon>
        <taxon>Neopterygii</taxon>
        <taxon>Teleostei</taxon>
        <taxon>Neoteleostei</taxon>
        <taxon>Acanthomorphata</taxon>
        <taxon>Ovalentaria</taxon>
        <taxon>Atherinomorphae</taxon>
        <taxon>Cyprinodontiformes</taxon>
        <taxon>Cyprinodontidae</taxon>
        <taxon>Cyprinodon</taxon>
    </lineage>
</organism>
<evidence type="ECO:0000313" key="3">
    <source>
        <dbReference type="Proteomes" id="UP000265020"/>
    </source>
</evidence>
<dbReference type="OMA" id="GEAELHC"/>
<reference evidence="2" key="2">
    <citation type="submission" date="2025-09" db="UniProtKB">
        <authorList>
            <consortium name="Ensembl"/>
        </authorList>
    </citation>
    <scope>IDENTIFICATION</scope>
</reference>
<dbReference type="SUPFAM" id="SSF56436">
    <property type="entry name" value="C-type lectin-like"/>
    <property type="match status" value="1"/>
</dbReference>
<dbReference type="GeneTree" id="ENSGT01150000286973"/>
<proteinExistence type="predicted"/>
<dbReference type="InterPro" id="IPR001304">
    <property type="entry name" value="C-type_lectin-like"/>
</dbReference>
<evidence type="ECO:0000313" key="2">
    <source>
        <dbReference type="Ensembl" id="ENSCVAP00000027633.1"/>
    </source>
</evidence>
<sequence length="149" mass="17266">TTLLDRFSVVLCIVSNIECGREQKLLHGGCPMFWYSFNDRCYKYVSSHMTWGEAELHCVLEGANLVSIHSQEEHNFVNYLIKNFNPTQEFTWIGLTDVHKEGAWMWSDGSKYTFFNWGEKEPNNSGVHEHCGHTNLEPKPFVCAFRLCP</sequence>
<dbReference type="InterPro" id="IPR016186">
    <property type="entry name" value="C-type_lectin-like/link_sf"/>
</dbReference>
<name>A0A3Q2E5U1_CYPVA</name>
<accession>A0A3Q2E5U1</accession>
<reference evidence="2" key="1">
    <citation type="submission" date="2025-08" db="UniProtKB">
        <authorList>
            <consortium name="Ensembl"/>
        </authorList>
    </citation>
    <scope>IDENTIFICATION</scope>
</reference>
<keyword evidence="3" id="KW-1185">Reference proteome</keyword>
<dbReference type="Pfam" id="PF00059">
    <property type="entry name" value="Lectin_C"/>
    <property type="match status" value="1"/>
</dbReference>
<dbReference type="InterPro" id="IPR016187">
    <property type="entry name" value="CTDL_fold"/>
</dbReference>
<dbReference type="Gene3D" id="3.10.100.10">
    <property type="entry name" value="Mannose-Binding Protein A, subunit A"/>
    <property type="match status" value="1"/>
</dbReference>